<evidence type="ECO:0000256" key="1">
    <source>
        <dbReference type="SAM" id="Phobius"/>
    </source>
</evidence>
<organism evidence="2 3">
    <name type="scientific">Striga asiatica</name>
    <name type="common">Asiatic witchweed</name>
    <name type="synonym">Buchnera asiatica</name>
    <dbReference type="NCBI Taxonomy" id="4170"/>
    <lineage>
        <taxon>Eukaryota</taxon>
        <taxon>Viridiplantae</taxon>
        <taxon>Streptophyta</taxon>
        <taxon>Embryophyta</taxon>
        <taxon>Tracheophyta</taxon>
        <taxon>Spermatophyta</taxon>
        <taxon>Magnoliopsida</taxon>
        <taxon>eudicotyledons</taxon>
        <taxon>Gunneridae</taxon>
        <taxon>Pentapetalae</taxon>
        <taxon>asterids</taxon>
        <taxon>lamiids</taxon>
        <taxon>Lamiales</taxon>
        <taxon>Orobanchaceae</taxon>
        <taxon>Buchnereae</taxon>
        <taxon>Striga</taxon>
    </lineage>
</organism>
<dbReference type="GO" id="GO:0003677">
    <property type="term" value="F:DNA binding"/>
    <property type="evidence" value="ECO:0007669"/>
    <property type="project" value="UniProtKB-KW"/>
</dbReference>
<protein>
    <submittedName>
        <fullName evidence="2">AT hook motif DNA-binding family protein</fullName>
    </submittedName>
</protein>
<reference evidence="3" key="1">
    <citation type="journal article" date="2019" name="Curr. Biol.">
        <title>Genome Sequence of Striga asiatica Provides Insight into the Evolution of Plant Parasitism.</title>
        <authorList>
            <person name="Yoshida S."/>
            <person name="Kim S."/>
            <person name="Wafula E.K."/>
            <person name="Tanskanen J."/>
            <person name="Kim Y.M."/>
            <person name="Honaas L."/>
            <person name="Yang Z."/>
            <person name="Spallek T."/>
            <person name="Conn C.E."/>
            <person name="Ichihashi Y."/>
            <person name="Cheong K."/>
            <person name="Cui S."/>
            <person name="Der J.P."/>
            <person name="Gundlach H."/>
            <person name="Jiao Y."/>
            <person name="Hori C."/>
            <person name="Ishida J.K."/>
            <person name="Kasahara H."/>
            <person name="Kiba T."/>
            <person name="Kim M.S."/>
            <person name="Koo N."/>
            <person name="Laohavisit A."/>
            <person name="Lee Y.H."/>
            <person name="Lumba S."/>
            <person name="McCourt P."/>
            <person name="Mortimer J.C."/>
            <person name="Mutuku J.M."/>
            <person name="Nomura T."/>
            <person name="Sasaki-Sekimoto Y."/>
            <person name="Seto Y."/>
            <person name="Wang Y."/>
            <person name="Wakatake T."/>
            <person name="Sakakibara H."/>
            <person name="Demura T."/>
            <person name="Yamaguchi S."/>
            <person name="Yoneyama K."/>
            <person name="Manabe R.I."/>
            <person name="Nelson D.C."/>
            <person name="Schulman A.H."/>
            <person name="Timko M.P."/>
            <person name="dePamphilis C.W."/>
            <person name="Choi D."/>
            <person name="Shirasu K."/>
        </authorList>
    </citation>
    <scope>NUCLEOTIDE SEQUENCE [LARGE SCALE GENOMIC DNA]</scope>
    <source>
        <strain evidence="3">cv. UVA1</strain>
    </source>
</reference>
<comment type="caution">
    <text evidence="2">The sequence shown here is derived from an EMBL/GenBank/DDBJ whole genome shotgun (WGS) entry which is preliminary data.</text>
</comment>
<evidence type="ECO:0000313" key="3">
    <source>
        <dbReference type="Proteomes" id="UP000325081"/>
    </source>
</evidence>
<feature type="transmembrane region" description="Helical" evidence="1">
    <location>
        <begin position="101"/>
        <end position="122"/>
    </location>
</feature>
<keyword evidence="3" id="KW-1185">Reference proteome</keyword>
<dbReference type="Proteomes" id="UP000325081">
    <property type="component" value="Unassembled WGS sequence"/>
</dbReference>
<accession>A0A5A7Q9E1</accession>
<sequence>MVWRKHNENARTPVELLLLLFRPELGHWVCPKPAYEVGRPTHKPEPRHILGPRSSVGSLTVSMSSPKQSFLGLCWASILDCGPMMLKPGGMDVGSFGGFEVGSSLFVCSILLLLLILLLLSIPTEPFFS</sequence>
<proteinExistence type="predicted"/>
<evidence type="ECO:0000313" key="2">
    <source>
        <dbReference type="EMBL" id="GER41853.1"/>
    </source>
</evidence>
<name>A0A5A7Q9E1_STRAF</name>
<dbReference type="AlphaFoldDB" id="A0A5A7Q9E1"/>
<keyword evidence="2" id="KW-0238">DNA-binding</keyword>
<gene>
    <name evidence="2" type="ORF">STAS_18595</name>
</gene>
<keyword evidence="1" id="KW-0812">Transmembrane</keyword>
<keyword evidence="1" id="KW-1133">Transmembrane helix</keyword>
<dbReference type="EMBL" id="BKCP01006183">
    <property type="protein sequence ID" value="GER41853.1"/>
    <property type="molecule type" value="Genomic_DNA"/>
</dbReference>
<keyword evidence="1" id="KW-0472">Membrane</keyword>